<proteinExistence type="predicted"/>
<dbReference type="RefSeq" id="WP_088258846.1">
    <property type="nucleotide sequence ID" value="NZ_NIDE01000017.1"/>
</dbReference>
<dbReference type="EMBL" id="NIDE01000017">
    <property type="protein sequence ID" value="OWK35685.1"/>
    <property type="molecule type" value="Genomic_DNA"/>
</dbReference>
<accession>A0A225DH16</accession>
<protein>
    <submittedName>
        <fullName evidence="1">Uncharacterized protein</fullName>
    </submittedName>
</protein>
<organism evidence="1 2">
    <name type="scientific">Fimbriiglobus ruber</name>
    <dbReference type="NCBI Taxonomy" id="1908690"/>
    <lineage>
        <taxon>Bacteria</taxon>
        <taxon>Pseudomonadati</taxon>
        <taxon>Planctomycetota</taxon>
        <taxon>Planctomycetia</taxon>
        <taxon>Gemmatales</taxon>
        <taxon>Gemmataceae</taxon>
        <taxon>Fimbriiglobus</taxon>
    </lineage>
</organism>
<sequence length="64" mass="7260">MSDHLIMDEFHVTVLVPAEESDEWSARVRAALDAATFLARLRRAVRATVHAYPDLDGVRVRVTR</sequence>
<dbReference type="Proteomes" id="UP000214646">
    <property type="component" value="Unassembled WGS sequence"/>
</dbReference>
<comment type="caution">
    <text evidence="1">The sequence shown here is derived from an EMBL/GenBank/DDBJ whole genome shotgun (WGS) entry which is preliminary data.</text>
</comment>
<keyword evidence="2" id="KW-1185">Reference proteome</keyword>
<name>A0A225DH16_9BACT</name>
<gene>
    <name evidence="1" type="ORF">FRUB_08248</name>
</gene>
<reference evidence="2" key="1">
    <citation type="submission" date="2017-06" db="EMBL/GenBank/DDBJ databases">
        <title>Genome analysis of Fimbriiglobus ruber SP5, the first member of the order Planctomycetales with confirmed chitinolytic capability.</title>
        <authorList>
            <person name="Ravin N.V."/>
            <person name="Rakitin A.L."/>
            <person name="Ivanova A.A."/>
            <person name="Beletsky A.V."/>
            <person name="Kulichevskaya I.S."/>
            <person name="Mardanov A.V."/>
            <person name="Dedysh S.N."/>
        </authorList>
    </citation>
    <scope>NUCLEOTIDE SEQUENCE [LARGE SCALE GENOMIC DNA]</scope>
    <source>
        <strain evidence="2">SP5</strain>
    </source>
</reference>
<evidence type="ECO:0000313" key="2">
    <source>
        <dbReference type="Proteomes" id="UP000214646"/>
    </source>
</evidence>
<dbReference type="AlphaFoldDB" id="A0A225DH16"/>
<evidence type="ECO:0000313" key="1">
    <source>
        <dbReference type="EMBL" id="OWK35685.1"/>
    </source>
</evidence>